<gene>
    <name evidence="17" type="primary">cadA</name>
    <name evidence="17" type="ORF">JWV37_07750</name>
</gene>
<dbReference type="EMBL" id="JAFHKK010000015">
    <property type="protein sequence ID" value="MBN2964670.1"/>
    <property type="molecule type" value="Genomic_DNA"/>
</dbReference>
<dbReference type="Gene3D" id="3.40.1110.10">
    <property type="entry name" value="Calcium-transporting ATPase, cytoplasmic domain N"/>
    <property type="match status" value="1"/>
</dbReference>
<keyword evidence="18" id="KW-1185">Reference proteome</keyword>
<dbReference type="PRINTS" id="PR00119">
    <property type="entry name" value="CATATPASE"/>
</dbReference>
<sequence length="805" mass="87707">MSKRRCDHCQLLYEEAVLLCDETFKEARFFCCKGCQGVFHLLQSEGLESFYDKLGGQSIAPPETPTSSGLEKFDLEKFKECYIKINDEGFCEISLIIEGIHCAACVWLNEKVLFQKEGVLEASINGTSHKARIVWDPETTSLSSIIQTIRAIGYNAHPYDPKLQEEHANAARREYYSRLLVGVFATMNIMWIAIAQYAGYFTGMRGDIKSVLNFAEFVLATPALFYTGWVYYRGAYYGFKHGYVSMDTLIATGASLAYGFSLYAMFSGNGETYFDSVTMIVTFVFAGKYLEVLTKKRAVDTLDAMIGSLPTEVMVIRGEEKILLHVEEVQAGDVIEVRPGEKVVIDGVVLSGEASFDESSLTGESEPKLKGQKEAILSGSICLDSVVRYEASATHQGSILSKIVTLLEVSMTKKPRIEQLANSIAGKFSLVVLSIALLTFIGWFVATGSFETALVVAISVIVIACPCALGLATPVATLVGLGVGAQKGVLFKEASFLENMAKSRVLLLDKTGTLTEGRPKVKEAWIDPACEVDVLFALLGTSSHPVSQGVREYLEEHTLALKEATLLDVEVVEAKGVQAKWKEHAIAGGSGRLMEELGIAHERVGATHYLFSCDGVVLARFALEDTPKKDAKAVLAHLQKMNIKVEMLTGDNETAAWKVAREVGITQVRHSLFPHEKAAVVEEYQAKGVHVVMAGDGINDTLALSQADIAIAMGEGADVAVSASDVVLLNDSLKSLEDAFLVSRKTYRTIKQNIGFSLLYNVTTVPLAVLGFVNPMIAAISMSLSSLVVIGNAMRIRTMLKKGKQ</sequence>
<evidence type="ECO:0000256" key="9">
    <source>
        <dbReference type="ARBA" id="ARBA00022840"/>
    </source>
</evidence>
<evidence type="ECO:0000256" key="14">
    <source>
        <dbReference type="ARBA" id="ARBA00023136"/>
    </source>
</evidence>
<keyword evidence="6 15" id="KW-0812">Transmembrane</keyword>
<dbReference type="InterPro" id="IPR006121">
    <property type="entry name" value="HMA_dom"/>
</dbReference>
<dbReference type="InterPro" id="IPR036163">
    <property type="entry name" value="HMA_dom_sf"/>
</dbReference>
<dbReference type="Pfam" id="PF00403">
    <property type="entry name" value="HMA"/>
    <property type="match status" value="1"/>
</dbReference>
<feature type="domain" description="HMA" evidence="16">
    <location>
        <begin position="91"/>
        <end position="157"/>
    </location>
</feature>
<proteinExistence type="inferred from homology"/>
<evidence type="ECO:0000256" key="12">
    <source>
        <dbReference type="ARBA" id="ARBA00022989"/>
    </source>
</evidence>
<dbReference type="PRINTS" id="PR00942">
    <property type="entry name" value="CUATPASEI"/>
</dbReference>
<dbReference type="InterPro" id="IPR021993">
    <property type="entry name" value="ATPase-cat-bd"/>
</dbReference>
<evidence type="ECO:0000256" key="4">
    <source>
        <dbReference type="ARBA" id="ARBA00022475"/>
    </source>
</evidence>
<keyword evidence="11" id="KW-1278">Translocase</keyword>
<keyword evidence="10" id="KW-0460">Magnesium</keyword>
<dbReference type="InterPro" id="IPR036412">
    <property type="entry name" value="HAD-like_sf"/>
</dbReference>
<keyword evidence="3" id="KW-0813">Transport</keyword>
<keyword evidence="14 15" id="KW-0472">Membrane</keyword>
<feature type="transmembrane region" description="Helical" evidence="15">
    <location>
        <begin position="753"/>
        <end position="770"/>
    </location>
</feature>
<dbReference type="NCBIfam" id="TIGR01511">
    <property type="entry name" value="ATPase-IB1_Cu"/>
    <property type="match status" value="1"/>
</dbReference>
<dbReference type="InterPro" id="IPR027256">
    <property type="entry name" value="P-typ_ATPase_IB"/>
</dbReference>
<dbReference type="PANTHER" id="PTHR43520">
    <property type="entry name" value="ATP7, ISOFORM B"/>
    <property type="match status" value="1"/>
</dbReference>
<accession>A0ABS2WSV1</accession>
<dbReference type="Gene3D" id="3.30.70.100">
    <property type="match status" value="1"/>
</dbReference>
<dbReference type="PRINTS" id="PR00943">
    <property type="entry name" value="CUATPASE"/>
</dbReference>
<evidence type="ECO:0000256" key="6">
    <source>
        <dbReference type="ARBA" id="ARBA00022692"/>
    </source>
</evidence>
<feature type="transmembrane region" description="Helical" evidence="15">
    <location>
        <begin position="776"/>
        <end position="794"/>
    </location>
</feature>
<protein>
    <submittedName>
        <fullName evidence="17">Cadmium-translocating P-type ATPase</fullName>
    </submittedName>
</protein>
<keyword evidence="4 15" id="KW-1003">Cell membrane</keyword>
<feature type="transmembrane region" description="Helical" evidence="15">
    <location>
        <begin position="452"/>
        <end position="483"/>
    </location>
</feature>
<dbReference type="NCBIfam" id="TIGR01525">
    <property type="entry name" value="ATPase-IB_hvy"/>
    <property type="match status" value="1"/>
</dbReference>
<dbReference type="CDD" id="cd00371">
    <property type="entry name" value="HMA"/>
    <property type="match status" value="1"/>
</dbReference>
<dbReference type="InterPro" id="IPR001757">
    <property type="entry name" value="P_typ_ATPase"/>
</dbReference>
<evidence type="ECO:0000256" key="13">
    <source>
        <dbReference type="ARBA" id="ARBA00023065"/>
    </source>
</evidence>
<dbReference type="InterPro" id="IPR059000">
    <property type="entry name" value="ATPase_P-type_domA"/>
</dbReference>
<feature type="transmembrane region" description="Helical" evidence="15">
    <location>
        <begin position="211"/>
        <end position="232"/>
    </location>
</feature>
<dbReference type="PROSITE" id="PS00154">
    <property type="entry name" value="ATPASE_E1_E2"/>
    <property type="match status" value="1"/>
</dbReference>
<comment type="subcellular location">
    <subcellularLocation>
        <location evidence="1">Cell membrane</location>
        <topology evidence="1">Multi-pass membrane protein</topology>
    </subcellularLocation>
</comment>
<reference evidence="17 18" key="3">
    <citation type="submission" date="2021-02" db="EMBL/GenBank/DDBJ databases">
        <authorList>
            <person name="Merkel A.Y."/>
        </authorList>
    </citation>
    <scope>NUCLEOTIDE SEQUENCE [LARGE SCALE GENOMIC DNA]</scope>
    <source>
        <strain evidence="17 18">T05b</strain>
    </source>
</reference>
<evidence type="ECO:0000256" key="8">
    <source>
        <dbReference type="ARBA" id="ARBA00022741"/>
    </source>
</evidence>
<dbReference type="PANTHER" id="PTHR43520:SF5">
    <property type="entry name" value="CATION-TRANSPORTING P-TYPE ATPASE-RELATED"/>
    <property type="match status" value="1"/>
</dbReference>
<evidence type="ECO:0000256" key="11">
    <source>
        <dbReference type="ARBA" id="ARBA00022967"/>
    </source>
</evidence>
<dbReference type="InterPro" id="IPR023214">
    <property type="entry name" value="HAD_sf"/>
</dbReference>
<dbReference type="InterPro" id="IPR023299">
    <property type="entry name" value="ATPase_P-typ_cyto_dom_N"/>
</dbReference>
<evidence type="ECO:0000256" key="5">
    <source>
        <dbReference type="ARBA" id="ARBA00022553"/>
    </source>
</evidence>
<evidence type="ECO:0000256" key="2">
    <source>
        <dbReference type="ARBA" id="ARBA00006024"/>
    </source>
</evidence>
<dbReference type="InterPro" id="IPR018303">
    <property type="entry name" value="ATPase_P-typ_P_site"/>
</dbReference>
<dbReference type="Pfam" id="PF12156">
    <property type="entry name" value="ATPase-cat_bd"/>
    <property type="match status" value="1"/>
</dbReference>
<dbReference type="Gene3D" id="3.40.50.1000">
    <property type="entry name" value="HAD superfamily/HAD-like"/>
    <property type="match status" value="1"/>
</dbReference>
<dbReference type="InterPro" id="IPR023298">
    <property type="entry name" value="ATPase_P-typ_TM_dom_sf"/>
</dbReference>
<evidence type="ECO:0000313" key="18">
    <source>
        <dbReference type="Proteomes" id="UP000703590"/>
    </source>
</evidence>
<dbReference type="SUPFAM" id="SSF55008">
    <property type="entry name" value="HMA, heavy metal-associated domain"/>
    <property type="match status" value="1"/>
</dbReference>
<evidence type="ECO:0000256" key="3">
    <source>
        <dbReference type="ARBA" id="ARBA00022448"/>
    </source>
</evidence>
<dbReference type="Pfam" id="PF00122">
    <property type="entry name" value="E1-E2_ATPase"/>
    <property type="match status" value="1"/>
</dbReference>
<dbReference type="Gene3D" id="2.70.150.10">
    <property type="entry name" value="Calcium-transporting ATPase, cytoplasmic transduction domain A"/>
    <property type="match status" value="1"/>
</dbReference>
<dbReference type="SUPFAM" id="SSF56784">
    <property type="entry name" value="HAD-like"/>
    <property type="match status" value="1"/>
</dbReference>
<organism evidence="17 18">
    <name type="scientific">Sulfurospirillum tamanense</name>
    <dbReference type="NCBI Taxonomy" id="2813362"/>
    <lineage>
        <taxon>Bacteria</taxon>
        <taxon>Pseudomonadati</taxon>
        <taxon>Campylobacterota</taxon>
        <taxon>Epsilonproteobacteria</taxon>
        <taxon>Campylobacterales</taxon>
        <taxon>Sulfurospirillaceae</taxon>
        <taxon>Sulfurospirillum</taxon>
    </lineage>
</organism>
<dbReference type="NCBIfam" id="TIGR01512">
    <property type="entry name" value="ATPase-IB2_Cd"/>
    <property type="match status" value="1"/>
</dbReference>
<dbReference type="Pfam" id="PF00702">
    <property type="entry name" value="Hydrolase"/>
    <property type="match status" value="1"/>
</dbReference>
<dbReference type="RefSeq" id="WP_205459220.1">
    <property type="nucleotide sequence ID" value="NZ_JAFHKK010000015.1"/>
</dbReference>
<comment type="caution">
    <text evidence="17">The sequence shown here is derived from an EMBL/GenBank/DDBJ whole genome shotgun (WGS) entry which is preliminary data.</text>
</comment>
<dbReference type="SUPFAM" id="SSF81653">
    <property type="entry name" value="Calcium ATPase, transduction domain A"/>
    <property type="match status" value="1"/>
</dbReference>
<dbReference type="Proteomes" id="UP000703590">
    <property type="component" value="Unassembled WGS sequence"/>
</dbReference>
<keyword evidence="8 15" id="KW-0547">Nucleotide-binding</keyword>
<evidence type="ECO:0000259" key="16">
    <source>
        <dbReference type="PROSITE" id="PS50846"/>
    </source>
</evidence>
<evidence type="ECO:0000313" key="17">
    <source>
        <dbReference type="EMBL" id="MBN2964670.1"/>
    </source>
</evidence>
<dbReference type="NCBIfam" id="TIGR01494">
    <property type="entry name" value="ATPase_P-type"/>
    <property type="match status" value="1"/>
</dbReference>
<evidence type="ECO:0000256" key="10">
    <source>
        <dbReference type="ARBA" id="ARBA00022842"/>
    </source>
</evidence>
<reference evidence="17 18" key="1">
    <citation type="submission" date="2021-02" db="EMBL/GenBank/DDBJ databases">
        <title>Sulfurospirillum tamanensis sp. nov.</title>
        <authorList>
            <person name="Frolova A."/>
            <person name="Merkel A."/>
            <person name="Slobodkin A."/>
        </authorList>
    </citation>
    <scope>NUCLEOTIDE SEQUENCE [LARGE SCALE GENOMIC DNA]</scope>
    <source>
        <strain evidence="17 18">T05b</strain>
    </source>
</reference>
<keyword evidence="5" id="KW-0597">Phosphoprotein</keyword>
<evidence type="ECO:0000256" key="1">
    <source>
        <dbReference type="ARBA" id="ARBA00004651"/>
    </source>
</evidence>
<feature type="transmembrane region" description="Helical" evidence="15">
    <location>
        <begin position="179"/>
        <end position="199"/>
    </location>
</feature>
<keyword evidence="9 15" id="KW-0067">ATP-binding</keyword>
<evidence type="ECO:0000256" key="7">
    <source>
        <dbReference type="ARBA" id="ARBA00022723"/>
    </source>
</evidence>
<feature type="transmembrane region" description="Helical" evidence="15">
    <location>
        <begin position="244"/>
        <end position="266"/>
    </location>
</feature>
<dbReference type="PROSITE" id="PS50846">
    <property type="entry name" value="HMA_2"/>
    <property type="match status" value="1"/>
</dbReference>
<keyword evidence="13" id="KW-0406">Ion transport</keyword>
<keyword evidence="7 15" id="KW-0479">Metal-binding</keyword>
<keyword evidence="12 15" id="KW-1133">Transmembrane helix</keyword>
<evidence type="ECO:0000256" key="15">
    <source>
        <dbReference type="RuleBase" id="RU362081"/>
    </source>
</evidence>
<dbReference type="InterPro" id="IPR008250">
    <property type="entry name" value="ATPase_P-typ_transduc_dom_A_sf"/>
</dbReference>
<name>A0ABS2WSV1_9BACT</name>
<dbReference type="SUPFAM" id="SSF81665">
    <property type="entry name" value="Calcium ATPase, transmembrane domain M"/>
    <property type="match status" value="1"/>
</dbReference>
<comment type="similarity">
    <text evidence="2 15">Belongs to the cation transport ATPase (P-type) (TC 3.A.3) family. Type IB subfamily.</text>
</comment>
<feature type="transmembrane region" description="Helical" evidence="15">
    <location>
        <begin position="424"/>
        <end position="446"/>
    </location>
</feature>
<reference evidence="18" key="2">
    <citation type="submission" date="2021-02" db="EMBL/GenBank/DDBJ databases">
        <title>Sulfurospirillum tamanensis sp. nov.</title>
        <authorList>
            <person name="Merkel A.Y."/>
        </authorList>
    </citation>
    <scope>NUCLEOTIDE SEQUENCE [LARGE SCALE GENOMIC DNA]</scope>
    <source>
        <strain evidence="18">T05b</strain>
    </source>
</reference>
<feature type="transmembrane region" description="Helical" evidence="15">
    <location>
        <begin position="272"/>
        <end position="290"/>
    </location>
</feature>